<organism evidence="2">
    <name type="scientific">Drosophila melanogaster</name>
    <name type="common">Fruit fly</name>
    <dbReference type="NCBI Taxonomy" id="7227"/>
    <lineage>
        <taxon>Eukaryota</taxon>
        <taxon>Metazoa</taxon>
        <taxon>Ecdysozoa</taxon>
        <taxon>Arthropoda</taxon>
        <taxon>Hexapoda</taxon>
        <taxon>Insecta</taxon>
        <taxon>Pterygota</taxon>
        <taxon>Neoptera</taxon>
        <taxon>Endopterygota</taxon>
        <taxon>Diptera</taxon>
        <taxon>Brachycera</taxon>
        <taxon>Muscomorpha</taxon>
        <taxon>Ephydroidea</taxon>
        <taxon>Drosophilidae</taxon>
        <taxon>Drosophila</taxon>
        <taxon>Sophophora</taxon>
    </lineage>
</organism>
<evidence type="ECO:0000313" key="2">
    <source>
        <dbReference type="EMBL" id="DAA02752.1"/>
    </source>
</evidence>
<accession>Q6ILW0</accession>
<feature type="region of interest" description="Disordered" evidence="1">
    <location>
        <begin position="56"/>
        <end position="88"/>
    </location>
</feature>
<proteinExistence type="predicted"/>
<feature type="compositionally biased region" description="Gly residues" evidence="1">
    <location>
        <begin position="59"/>
        <end position="69"/>
    </location>
</feature>
<dbReference type="AlphaFoldDB" id="Q6ILW0"/>
<reference evidence="2" key="1">
    <citation type="journal article" date="2003" name="Genome Biol.">
        <title>An integrated gene annotation and transcriptional profiling approach towards the full gene content of the Drosophila genome.</title>
        <authorList>
            <person name="Hild M."/>
            <person name="Beckmann B."/>
            <person name="Haas S.A."/>
            <person name="Koch B."/>
            <person name="Solovyev V."/>
            <person name="Busold C."/>
            <person name="Fellenberg K."/>
            <person name="Boutros M."/>
            <person name="Vingron M."/>
            <person name="Sauer F."/>
            <person name="Hoheisel J.D."/>
            <person name="Paro R."/>
        </authorList>
    </citation>
    <scope>NUCLEOTIDE SEQUENCE</scope>
</reference>
<feature type="region of interest" description="Disordered" evidence="1">
    <location>
        <begin position="1"/>
        <end position="24"/>
    </location>
</feature>
<feature type="compositionally biased region" description="Low complexity" evidence="1">
    <location>
        <begin position="8"/>
        <end position="19"/>
    </location>
</feature>
<sequence length="165" mass="18109">MTTRKPQQQHQHQQQQQHQLIVFKANEQHMWQRAHAHRLSGQSVCKSLKPTLAEIGVESEGGGGGSRGGGAEKKQKIKSPTNELSQEDAIKLKAQTTLVGSEMSPMGTGSGNRLSPVFPCSMMLVCCLVWFDLVYRSRDRAKGEEAGGGEEAHKLQVIDLKIFSA</sequence>
<evidence type="ECO:0000256" key="1">
    <source>
        <dbReference type="SAM" id="MobiDB-lite"/>
    </source>
</evidence>
<dbReference type="EMBL" id="BK001906">
    <property type="protein sequence ID" value="DAA02752.1"/>
    <property type="molecule type" value="Genomic_DNA"/>
</dbReference>
<gene>
    <name evidence="2" type="ORF">HDC08262</name>
</gene>
<protein>
    <submittedName>
        <fullName evidence="2">HDC08262</fullName>
    </submittedName>
</protein>
<name>Q6ILW0_DROME</name>